<reference evidence="2" key="1">
    <citation type="journal article" date="2012" name="PLoS ONE">
        <title>Gene sets for utilization of primary and secondary nutrition supplies in the distal gut of endangered iberian lynx.</title>
        <authorList>
            <person name="Alcaide M."/>
            <person name="Messina E."/>
            <person name="Richter M."/>
            <person name="Bargiela R."/>
            <person name="Peplies J."/>
            <person name="Huws S.A."/>
            <person name="Newbold C.J."/>
            <person name="Golyshin P.N."/>
            <person name="Simon M.A."/>
            <person name="Lopez G."/>
            <person name="Yakimov M.M."/>
            <person name="Ferrer M."/>
        </authorList>
    </citation>
    <scope>NUCLEOTIDE SEQUENCE</scope>
</reference>
<dbReference type="SUPFAM" id="SSF51735">
    <property type="entry name" value="NAD(P)-binding Rossmann-fold domains"/>
    <property type="match status" value="1"/>
</dbReference>
<organism evidence="2">
    <name type="scientific">gut metagenome</name>
    <dbReference type="NCBI Taxonomy" id="749906"/>
    <lineage>
        <taxon>unclassified sequences</taxon>
        <taxon>metagenomes</taxon>
        <taxon>organismal metagenomes</taxon>
    </lineage>
</organism>
<dbReference type="InterPro" id="IPR036291">
    <property type="entry name" value="NAD(P)-bd_dom_sf"/>
</dbReference>
<evidence type="ECO:0000313" key="2">
    <source>
        <dbReference type="EMBL" id="EJW94014.1"/>
    </source>
</evidence>
<dbReference type="Gene3D" id="3.40.50.720">
    <property type="entry name" value="NAD(P)-binding Rossmann-like Domain"/>
    <property type="match status" value="1"/>
</dbReference>
<accession>J9G387</accession>
<proteinExistence type="predicted"/>
<dbReference type="GO" id="GO:0006813">
    <property type="term" value="P:potassium ion transport"/>
    <property type="evidence" value="ECO:0007669"/>
    <property type="project" value="InterPro"/>
</dbReference>
<dbReference type="Pfam" id="PF02254">
    <property type="entry name" value="TrkA_N"/>
    <property type="match status" value="1"/>
</dbReference>
<feature type="domain" description="RCK N-terminal" evidence="1">
    <location>
        <begin position="1"/>
        <end position="108"/>
    </location>
</feature>
<dbReference type="PROSITE" id="PS51201">
    <property type="entry name" value="RCK_N"/>
    <property type="match status" value="1"/>
</dbReference>
<gene>
    <name evidence="2" type="ORF">EVA_17879</name>
</gene>
<dbReference type="AlphaFoldDB" id="J9G387"/>
<feature type="non-terminal residue" evidence="2">
    <location>
        <position position="108"/>
    </location>
</feature>
<name>J9G387_9ZZZZ</name>
<dbReference type="InterPro" id="IPR050721">
    <property type="entry name" value="Trk_Ktr_HKT_K-transport"/>
</dbReference>
<comment type="caution">
    <text evidence="2">The sequence shown here is derived from an EMBL/GenBank/DDBJ whole genome shotgun (WGS) entry which is preliminary data.</text>
</comment>
<sequence>MKSVLLIGLGRFGRHMAEKLLEEGNEVLGIDICEERVNDAMDMLTDAQIGDSTNELFIESLGVRNFDFCVVAIGDNFQSSLETTALLKDCGAQFVLSRANRDVHAKFL</sequence>
<dbReference type="PANTHER" id="PTHR43833:SF7">
    <property type="entry name" value="KTR SYSTEM POTASSIUM UPTAKE PROTEIN C"/>
    <property type="match status" value="1"/>
</dbReference>
<protein>
    <submittedName>
        <fullName evidence="2">Potassium uptake protein KtrA</fullName>
    </submittedName>
</protein>
<dbReference type="EMBL" id="AMCI01006627">
    <property type="protein sequence ID" value="EJW94014.1"/>
    <property type="molecule type" value="Genomic_DNA"/>
</dbReference>
<dbReference type="PANTHER" id="PTHR43833">
    <property type="entry name" value="POTASSIUM CHANNEL PROTEIN 2-RELATED-RELATED"/>
    <property type="match status" value="1"/>
</dbReference>
<evidence type="ECO:0000259" key="1">
    <source>
        <dbReference type="PROSITE" id="PS51201"/>
    </source>
</evidence>
<dbReference type="InterPro" id="IPR003148">
    <property type="entry name" value="RCK_N"/>
</dbReference>